<sequence length="1093" mass="124376">MEVADQWRREWAGTAEYGKVTEGGVTRRIARAMEVLHASGPGARVRVMRAAYHSSAAPGAPAASFMLHSSRRVISSGYNLLESPTSPMKPLEISSTPFESSPEPHTEAENYKVTEPDDFEISEPSKWRGSTRGSSIRMPSEESSSTDNASIIDLDSRLGRNLHRKYSYDSENSELQFSSRNTSRNSPLLDTPVTLSTLKYKSLLNSSNDWNSRRKSYSFEDSPLKETITHSNDILAMESSTDSGICKSTEIVNDQIDDNSHSRYSYRDDRRTPSNEESFKDWLSKNRPTSHYRGTKFKTYREHDIVVEDPSENNITVQSSGKVCINLPITLEADSEEYPKKHQLNEEGDRKVKKVEFCKTEVHFAAESGKVNIIATDEKPPPSNDFRKRRSAFVPMQDMKEKPMITLFGDKNDFPSINGVGAPLNISGSEFGESDENTAATKSILKNKIPKPKPYLLGENMEFGMADDLVNNDASNDSVLSAVSLVNKQLKSDNYYKPEVKPMFPRETDDSILKPTPLRTTKAGPTKEDSLKREKPLVTNIKISKATENSIEDVKSKFNSLHVTPSQRKPKTRQLRDSELTYFGVDNSTKTNSYKNKTQPKSSPGRNDDVLENIFQSVKLIQQVANSVCSEPDSDETPEYQNIPLNMNYAPVPTPRMRTNYEDKPKEEIHEIQVFQPVIEKDSQVIKDVTTRRTRYRRQDEVTTTRSISAPPKSLRRDAVEKSDQREHQSPRTSSRSIKEKKNNVEKLDSTNEHNSTDENPIYVNLNVNIEKRNSLDNRDIQKLKTNSLNTRQRKTHKADTSKNKIESVADVTSDLSKSRIKERRSDSGTDSSLRTKDSGNKDSYSRSTYKDSLSRRAEKSDRIRQAGDNRGKLHEEQNTSERVRKSREDKRSKEQKSTMEHKEHRSKSLQRPSSKVSEETSRDKSRDASDAKKSDHRKSSLDRNHHVDSSRKRNSSRDKSTKESIKPSQKDDTSYTVLIPSISSKNNAKDYSTKTNSKSRDSRREYVINYDDKNGTVSSICKITPSLGTPKRKKTTKEIFRDSQNDKQFKNKSVHKIAPLQLEDHQEDRNGLSYADRKWKTKVHVQRSCQVL</sequence>
<dbReference type="OrthoDB" id="8197951at2759"/>
<feature type="compositionally biased region" description="Basic and acidic residues" evidence="1">
    <location>
        <begin position="917"/>
        <end position="974"/>
    </location>
</feature>
<accession>A0A9R0EI07</accession>
<dbReference type="GeneID" id="118266744"/>
<organism evidence="2 3">
    <name type="scientific">Spodoptera frugiperda</name>
    <name type="common">Fall armyworm</name>
    <dbReference type="NCBI Taxonomy" id="7108"/>
    <lineage>
        <taxon>Eukaryota</taxon>
        <taxon>Metazoa</taxon>
        <taxon>Ecdysozoa</taxon>
        <taxon>Arthropoda</taxon>
        <taxon>Hexapoda</taxon>
        <taxon>Insecta</taxon>
        <taxon>Pterygota</taxon>
        <taxon>Neoptera</taxon>
        <taxon>Endopterygota</taxon>
        <taxon>Lepidoptera</taxon>
        <taxon>Glossata</taxon>
        <taxon>Ditrysia</taxon>
        <taxon>Noctuoidea</taxon>
        <taxon>Noctuidae</taxon>
        <taxon>Amphipyrinae</taxon>
        <taxon>Spodoptera</taxon>
    </lineage>
</organism>
<keyword evidence="2" id="KW-1185">Reference proteome</keyword>
<feature type="compositionally biased region" description="Basic and acidic residues" evidence="1">
    <location>
        <begin position="102"/>
        <end position="115"/>
    </location>
</feature>
<protein>
    <submittedName>
        <fullName evidence="3">Uncharacterized protein LOC118266744</fullName>
    </submittedName>
</protein>
<feature type="compositionally biased region" description="Basic and acidic residues" evidence="1">
    <location>
        <begin position="715"/>
        <end position="730"/>
    </location>
</feature>
<feature type="region of interest" description="Disordered" evidence="1">
    <location>
        <begin position="779"/>
        <end position="982"/>
    </location>
</feature>
<feature type="compositionally biased region" description="Basic and acidic residues" evidence="1">
    <location>
        <begin position="499"/>
        <end position="512"/>
    </location>
</feature>
<proteinExistence type="predicted"/>
<dbReference type="RefSeq" id="XP_035436158.2">
    <property type="nucleotide sequence ID" value="XM_035580265.2"/>
</dbReference>
<feature type="region of interest" description="Disordered" evidence="1">
    <location>
        <begin position="499"/>
        <end position="535"/>
    </location>
</feature>
<feature type="region of interest" description="Disordered" evidence="1">
    <location>
        <begin position="697"/>
        <end position="760"/>
    </location>
</feature>
<feature type="compositionally biased region" description="Basic and acidic residues" evidence="1">
    <location>
        <begin position="798"/>
        <end position="808"/>
    </location>
</feature>
<evidence type="ECO:0000313" key="3">
    <source>
        <dbReference type="RefSeq" id="XP_035436158.2"/>
    </source>
</evidence>
<reference evidence="3" key="1">
    <citation type="submission" date="2025-08" db="UniProtKB">
        <authorList>
            <consortium name="RefSeq"/>
        </authorList>
    </citation>
    <scope>IDENTIFICATION</scope>
    <source>
        <tissue evidence="3">Whole larval tissue</tissue>
    </source>
</reference>
<gene>
    <name evidence="3" type="primary">LOC118266744</name>
</gene>
<feature type="region of interest" description="Disordered" evidence="1">
    <location>
        <begin position="259"/>
        <end position="281"/>
    </location>
</feature>
<evidence type="ECO:0000313" key="2">
    <source>
        <dbReference type="Proteomes" id="UP000829999"/>
    </source>
</evidence>
<feature type="region of interest" description="Disordered" evidence="1">
    <location>
        <begin position="629"/>
        <end position="655"/>
    </location>
</feature>
<feature type="compositionally biased region" description="Polar residues" evidence="1">
    <location>
        <begin position="586"/>
        <end position="605"/>
    </location>
</feature>
<evidence type="ECO:0000256" key="1">
    <source>
        <dbReference type="SAM" id="MobiDB-lite"/>
    </source>
</evidence>
<feature type="region of interest" description="Disordered" evidence="1">
    <location>
        <begin position="561"/>
        <end position="608"/>
    </location>
</feature>
<feature type="compositionally biased region" description="Basic and acidic residues" evidence="1">
    <location>
        <begin position="737"/>
        <end position="757"/>
    </location>
</feature>
<dbReference type="Proteomes" id="UP000829999">
    <property type="component" value="Chromosome 23"/>
</dbReference>
<feature type="region of interest" description="Disordered" evidence="1">
    <location>
        <begin position="169"/>
        <end position="190"/>
    </location>
</feature>
<feature type="compositionally biased region" description="Basic and acidic residues" evidence="1">
    <location>
        <begin position="525"/>
        <end position="535"/>
    </location>
</feature>
<name>A0A9R0EI07_SPOFR</name>
<feature type="region of interest" description="Disordered" evidence="1">
    <location>
        <begin position="84"/>
        <end position="152"/>
    </location>
</feature>
<feature type="compositionally biased region" description="Basic and acidic residues" evidence="1">
    <location>
        <begin position="817"/>
        <end position="904"/>
    </location>
</feature>
<dbReference type="AlphaFoldDB" id="A0A9R0EI07"/>